<keyword evidence="6 9" id="KW-1133">Transmembrane helix</keyword>
<evidence type="ECO:0000256" key="2">
    <source>
        <dbReference type="ARBA" id="ARBA00007324"/>
    </source>
</evidence>
<dbReference type="GO" id="GO:0006465">
    <property type="term" value="P:signal peptide processing"/>
    <property type="evidence" value="ECO:0007669"/>
    <property type="project" value="UniProtKB-UniRule"/>
</dbReference>
<comment type="function">
    <text evidence="8 9">Component of the signal peptidase complex (SPC) which catalyzes the cleavage of N-terminal signal sequences from nascent proteins as they are translocated into the lumen of the endoplasmic reticulum. Enhances the enzymatic activity of SPC and facilitates the interactions between different components of the translocation site.</text>
</comment>
<proteinExistence type="inferred from homology"/>
<feature type="transmembrane region" description="Helical" evidence="9">
    <location>
        <begin position="51"/>
        <end position="70"/>
    </location>
</feature>
<organism evidence="10 11">
    <name type="scientific">Eleusine coracana subsp. coracana</name>
    <dbReference type="NCBI Taxonomy" id="191504"/>
    <lineage>
        <taxon>Eukaryota</taxon>
        <taxon>Viridiplantae</taxon>
        <taxon>Streptophyta</taxon>
        <taxon>Embryophyta</taxon>
        <taxon>Tracheophyta</taxon>
        <taxon>Spermatophyta</taxon>
        <taxon>Magnoliopsida</taxon>
        <taxon>Liliopsida</taxon>
        <taxon>Poales</taxon>
        <taxon>Poaceae</taxon>
        <taxon>PACMAD clade</taxon>
        <taxon>Chloridoideae</taxon>
        <taxon>Cynodonteae</taxon>
        <taxon>Eleusininae</taxon>
        <taxon>Eleusine</taxon>
    </lineage>
</organism>
<dbReference type="Pfam" id="PF06703">
    <property type="entry name" value="SPC25"/>
    <property type="match status" value="1"/>
</dbReference>
<comment type="similarity">
    <text evidence="2 9">Belongs to the SPCS2 family.</text>
</comment>
<sequence length="202" mass="22172">MASDGAAATPAKVTPKKANLLDPHSIKHLLDETISDVVKSKGYTEDTRLSNLKLGIGAAVIAVALLAQFYPKKFPQNREFLLGCIALYPLFTGCVDTYVVLNVVLLILSYTKEKDAILFTHPPAGAFNSTGLVISSKLPRFSDMYTLTIASADPQSISANKPVQFTKSVTKWFTKEGVLVEGLFWKDVQKLIDDYNSERKSK</sequence>
<dbReference type="AlphaFoldDB" id="A0AAV5CX69"/>
<evidence type="ECO:0000256" key="1">
    <source>
        <dbReference type="ARBA" id="ARBA00004477"/>
    </source>
</evidence>
<keyword evidence="5 9" id="KW-0256">Endoplasmic reticulum</keyword>
<reference evidence="10" key="1">
    <citation type="journal article" date="2018" name="DNA Res.">
        <title>Multiple hybrid de novo genome assembly of finger millet, an orphan allotetraploid crop.</title>
        <authorList>
            <person name="Hatakeyama M."/>
            <person name="Aluri S."/>
            <person name="Balachadran M.T."/>
            <person name="Sivarajan S.R."/>
            <person name="Patrignani A."/>
            <person name="Gruter S."/>
            <person name="Poveda L."/>
            <person name="Shimizu-Inatsugi R."/>
            <person name="Baeten J."/>
            <person name="Francoijs K.J."/>
            <person name="Nataraja K.N."/>
            <person name="Reddy Y.A.N."/>
            <person name="Phadnis S."/>
            <person name="Ravikumar R.L."/>
            <person name="Schlapbach R."/>
            <person name="Sreeman S.M."/>
            <person name="Shimizu K.K."/>
        </authorList>
    </citation>
    <scope>NUCLEOTIDE SEQUENCE</scope>
</reference>
<dbReference type="Proteomes" id="UP001054889">
    <property type="component" value="Unassembled WGS sequence"/>
</dbReference>
<comment type="subcellular location">
    <subcellularLocation>
        <location evidence="1 9">Endoplasmic reticulum membrane</location>
        <topology evidence="1 9">Multi-pass membrane protein</topology>
    </subcellularLocation>
</comment>
<gene>
    <name evidence="10" type="primary">ga20187</name>
    <name evidence="10" type="ORF">PR202_ga20187</name>
</gene>
<keyword evidence="11" id="KW-1185">Reference proteome</keyword>
<evidence type="ECO:0000256" key="8">
    <source>
        <dbReference type="ARBA" id="ARBA00045608"/>
    </source>
</evidence>
<accession>A0AAV5CX69</accession>
<feature type="transmembrane region" description="Helical" evidence="9">
    <location>
        <begin position="85"/>
        <end position="108"/>
    </location>
</feature>
<name>A0AAV5CX69_ELECO</name>
<evidence type="ECO:0000313" key="10">
    <source>
        <dbReference type="EMBL" id="GJN02801.1"/>
    </source>
</evidence>
<dbReference type="EMBL" id="BQKI01000009">
    <property type="protein sequence ID" value="GJN02801.1"/>
    <property type="molecule type" value="Genomic_DNA"/>
</dbReference>
<reference evidence="10" key="2">
    <citation type="submission" date="2021-12" db="EMBL/GenBank/DDBJ databases">
        <title>Resequencing data analysis of finger millet.</title>
        <authorList>
            <person name="Hatakeyama M."/>
            <person name="Aluri S."/>
            <person name="Balachadran M.T."/>
            <person name="Sivarajan S.R."/>
            <person name="Poveda L."/>
            <person name="Shimizu-Inatsugi R."/>
            <person name="Schlapbach R."/>
            <person name="Sreeman S.M."/>
            <person name="Shimizu K.K."/>
        </authorList>
    </citation>
    <scope>NUCLEOTIDE SEQUENCE</scope>
</reference>
<dbReference type="GO" id="GO:0005787">
    <property type="term" value="C:signal peptidase complex"/>
    <property type="evidence" value="ECO:0007669"/>
    <property type="project" value="UniProtKB-UniRule"/>
</dbReference>
<keyword evidence="4 9" id="KW-0812">Transmembrane</keyword>
<evidence type="ECO:0000256" key="4">
    <source>
        <dbReference type="ARBA" id="ARBA00022692"/>
    </source>
</evidence>
<evidence type="ECO:0000256" key="7">
    <source>
        <dbReference type="ARBA" id="ARBA00023136"/>
    </source>
</evidence>
<evidence type="ECO:0000256" key="9">
    <source>
        <dbReference type="RuleBase" id="RU368033"/>
    </source>
</evidence>
<dbReference type="GO" id="GO:0045047">
    <property type="term" value="P:protein targeting to ER"/>
    <property type="evidence" value="ECO:0007669"/>
    <property type="project" value="TreeGrafter"/>
</dbReference>
<dbReference type="GO" id="GO:0008233">
    <property type="term" value="F:peptidase activity"/>
    <property type="evidence" value="ECO:0007669"/>
    <property type="project" value="UniProtKB-UniRule"/>
</dbReference>
<dbReference type="PANTHER" id="PTHR13085">
    <property type="entry name" value="MICROSOMAL SIGNAL PEPTIDASE 25 KDA SUBUNIT"/>
    <property type="match status" value="1"/>
</dbReference>
<protein>
    <recommendedName>
        <fullName evidence="3 9">Signal peptidase complex subunit 2</fullName>
    </recommendedName>
</protein>
<evidence type="ECO:0000256" key="3">
    <source>
        <dbReference type="ARBA" id="ARBA00017057"/>
    </source>
</evidence>
<comment type="caution">
    <text evidence="10">The sequence shown here is derived from an EMBL/GenBank/DDBJ whole genome shotgun (WGS) entry which is preliminary data.</text>
</comment>
<dbReference type="PANTHER" id="PTHR13085:SF0">
    <property type="entry name" value="SIGNAL PEPTIDASE COMPLEX SUBUNIT 2"/>
    <property type="match status" value="1"/>
</dbReference>
<evidence type="ECO:0000256" key="5">
    <source>
        <dbReference type="ARBA" id="ARBA00022824"/>
    </source>
</evidence>
<dbReference type="InterPro" id="IPR009582">
    <property type="entry name" value="Spc2/SPCS2"/>
</dbReference>
<evidence type="ECO:0000256" key="6">
    <source>
        <dbReference type="ARBA" id="ARBA00022989"/>
    </source>
</evidence>
<evidence type="ECO:0000313" key="11">
    <source>
        <dbReference type="Proteomes" id="UP001054889"/>
    </source>
</evidence>
<keyword evidence="7 9" id="KW-0472">Membrane</keyword>